<proteinExistence type="predicted"/>
<sequence length="561" mass="61002">MSHKAPKSSWFATPKALRLSSVILHSALVVIHLALVGIWARGLEHRITVALENQKVASFLVTASSTAFGTDIFRDTSVLTATHDNAAAWAGIGAALLYLWYQTAVRASIGRTLTAALYLMTISGLHITMSSLFSLVTFNSSRSFLAATRGLPAFNGTVTFGSDPYEEIDAYAEESLYFLPSVLDGTTNLGLQDGSLYDVLDINVLSGNATVNASGFNITCGSVPEKDRSTFEPKGATWRNLNRVIFPIQVGMISQIPDADLNSILLYSSIPIVDSSGKSDSWADISPPMNTVSSIQMLQCSLTLVRQLATVDAQSQKIQTIVPTVRKNSSTWQPYTAPLSNVTTDGNSFIDTWARWYDWMPSSDFLLDYSSDSGFLASVADVYLIQRLNLPAANHSDTQNVTLHDLENALSTLVASMFWTSHIPPTYRPPSPGFKSFVNGTISTSLSDIPRPPILLPGKGEVTEIFAEARVELNIFAVSAGLAASLTLMMLAFASLRDQNGDDNLPLDGTGILHAIWLYRNHPELETQLEQVECPTDENLRAAGMVKISLVGERVHKDESE</sequence>
<comment type="caution">
    <text evidence="2">The sequence shown here is derived from an EMBL/GenBank/DDBJ whole genome shotgun (WGS) entry which is preliminary data.</text>
</comment>
<gene>
    <name evidence="2" type="ORF">MVEN_01286200</name>
</gene>
<reference evidence="2" key="1">
    <citation type="submission" date="2020-05" db="EMBL/GenBank/DDBJ databases">
        <title>Mycena genomes resolve the evolution of fungal bioluminescence.</title>
        <authorList>
            <person name="Tsai I.J."/>
        </authorList>
    </citation>
    <scope>NUCLEOTIDE SEQUENCE</scope>
    <source>
        <strain evidence="2">CCC161011</strain>
    </source>
</reference>
<feature type="transmembrane region" description="Helical" evidence="1">
    <location>
        <begin position="21"/>
        <end position="40"/>
    </location>
</feature>
<keyword evidence="1" id="KW-1133">Transmembrane helix</keyword>
<accession>A0A8H7CVM9</accession>
<evidence type="ECO:0000256" key="1">
    <source>
        <dbReference type="SAM" id="Phobius"/>
    </source>
</evidence>
<dbReference type="Proteomes" id="UP000620124">
    <property type="component" value="Unassembled WGS sequence"/>
</dbReference>
<keyword evidence="1" id="KW-0472">Membrane</keyword>
<feature type="transmembrane region" description="Helical" evidence="1">
    <location>
        <begin position="115"/>
        <end position="136"/>
    </location>
</feature>
<dbReference type="EMBL" id="JACAZI010000010">
    <property type="protein sequence ID" value="KAF7349857.1"/>
    <property type="molecule type" value="Genomic_DNA"/>
</dbReference>
<name>A0A8H7CVM9_9AGAR</name>
<keyword evidence="1" id="KW-0812">Transmembrane</keyword>
<keyword evidence="3" id="KW-1185">Reference proteome</keyword>
<feature type="transmembrane region" description="Helical" evidence="1">
    <location>
        <begin position="86"/>
        <end position="103"/>
    </location>
</feature>
<evidence type="ECO:0000313" key="2">
    <source>
        <dbReference type="EMBL" id="KAF7349857.1"/>
    </source>
</evidence>
<evidence type="ECO:0000313" key="3">
    <source>
        <dbReference type="Proteomes" id="UP000620124"/>
    </source>
</evidence>
<protein>
    <submittedName>
        <fullName evidence="2">Uncharacterized protein</fullName>
    </submittedName>
</protein>
<dbReference type="OrthoDB" id="2644397at2759"/>
<organism evidence="2 3">
    <name type="scientific">Mycena venus</name>
    <dbReference type="NCBI Taxonomy" id="2733690"/>
    <lineage>
        <taxon>Eukaryota</taxon>
        <taxon>Fungi</taxon>
        <taxon>Dikarya</taxon>
        <taxon>Basidiomycota</taxon>
        <taxon>Agaricomycotina</taxon>
        <taxon>Agaricomycetes</taxon>
        <taxon>Agaricomycetidae</taxon>
        <taxon>Agaricales</taxon>
        <taxon>Marasmiineae</taxon>
        <taxon>Mycenaceae</taxon>
        <taxon>Mycena</taxon>
    </lineage>
</organism>
<dbReference type="AlphaFoldDB" id="A0A8H7CVM9"/>